<evidence type="ECO:0000313" key="2">
    <source>
        <dbReference type="Proteomes" id="UP000006882"/>
    </source>
</evidence>
<keyword evidence="2" id="KW-1185">Reference proteome</keyword>
<sequence>MLSASLEVFEQSLVIERFLTFFMMIEVIIARNPLTCLLFLFVPAALPKPCSIFFYFFFLYPCTACRLPKLFFSLPQIFSQPYFL</sequence>
<gene>
    <name evidence="1" type="ORF">PRUPE_7G027700</name>
</gene>
<organism evidence="1 2">
    <name type="scientific">Prunus persica</name>
    <name type="common">Peach</name>
    <name type="synonym">Amygdalus persica</name>
    <dbReference type="NCBI Taxonomy" id="3760"/>
    <lineage>
        <taxon>Eukaryota</taxon>
        <taxon>Viridiplantae</taxon>
        <taxon>Streptophyta</taxon>
        <taxon>Embryophyta</taxon>
        <taxon>Tracheophyta</taxon>
        <taxon>Spermatophyta</taxon>
        <taxon>Magnoliopsida</taxon>
        <taxon>eudicotyledons</taxon>
        <taxon>Gunneridae</taxon>
        <taxon>Pentapetalae</taxon>
        <taxon>rosids</taxon>
        <taxon>fabids</taxon>
        <taxon>Rosales</taxon>
        <taxon>Rosaceae</taxon>
        <taxon>Amygdaloideae</taxon>
        <taxon>Amygdaleae</taxon>
        <taxon>Prunus</taxon>
    </lineage>
</organism>
<dbReference type="Proteomes" id="UP000006882">
    <property type="component" value="Chromosome G7"/>
</dbReference>
<evidence type="ECO:0000313" key="1">
    <source>
        <dbReference type="EMBL" id="ONH94753.1"/>
    </source>
</evidence>
<name>A0A251N615_PRUPE</name>
<reference evidence="1 2" key="1">
    <citation type="journal article" date="2013" name="Nat. Genet.">
        <title>The high-quality draft genome of peach (Prunus persica) identifies unique patterns of genetic diversity, domestication and genome evolution.</title>
        <authorList>
            <consortium name="International Peach Genome Initiative"/>
            <person name="Verde I."/>
            <person name="Abbott A.G."/>
            <person name="Scalabrin S."/>
            <person name="Jung S."/>
            <person name="Shu S."/>
            <person name="Marroni F."/>
            <person name="Zhebentyayeva T."/>
            <person name="Dettori M.T."/>
            <person name="Grimwood J."/>
            <person name="Cattonaro F."/>
            <person name="Zuccolo A."/>
            <person name="Rossini L."/>
            <person name="Jenkins J."/>
            <person name="Vendramin E."/>
            <person name="Meisel L.A."/>
            <person name="Decroocq V."/>
            <person name="Sosinski B."/>
            <person name="Prochnik S."/>
            <person name="Mitros T."/>
            <person name="Policriti A."/>
            <person name="Cipriani G."/>
            <person name="Dondini L."/>
            <person name="Ficklin S."/>
            <person name="Goodstein D.M."/>
            <person name="Xuan P."/>
            <person name="Del Fabbro C."/>
            <person name="Aramini V."/>
            <person name="Copetti D."/>
            <person name="Gonzalez S."/>
            <person name="Horner D.S."/>
            <person name="Falchi R."/>
            <person name="Lucas S."/>
            <person name="Mica E."/>
            <person name="Maldonado J."/>
            <person name="Lazzari B."/>
            <person name="Bielenberg D."/>
            <person name="Pirona R."/>
            <person name="Miculan M."/>
            <person name="Barakat A."/>
            <person name="Testolin R."/>
            <person name="Stella A."/>
            <person name="Tartarini S."/>
            <person name="Tonutti P."/>
            <person name="Arus P."/>
            <person name="Orellana A."/>
            <person name="Wells C."/>
            <person name="Main D."/>
            <person name="Vizzotto G."/>
            <person name="Silva H."/>
            <person name="Salamini F."/>
            <person name="Schmutz J."/>
            <person name="Morgante M."/>
            <person name="Rokhsar D.S."/>
        </authorList>
    </citation>
    <scope>NUCLEOTIDE SEQUENCE [LARGE SCALE GENOMIC DNA]</scope>
    <source>
        <strain evidence="2">cv. Nemared</strain>
    </source>
</reference>
<accession>A0A251N615</accession>
<dbReference type="EMBL" id="CM007657">
    <property type="protein sequence ID" value="ONH94753.1"/>
    <property type="molecule type" value="Genomic_DNA"/>
</dbReference>
<dbReference type="Gramene" id="ONH94753">
    <property type="protein sequence ID" value="ONH94753"/>
    <property type="gene ID" value="PRUPE_7G027700"/>
</dbReference>
<dbReference type="AlphaFoldDB" id="A0A251N615"/>
<protein>
    <submittedName>
        <fullName evidence="1">Uncharacterized protein</fullName>
    </submittedName>
</protein>
<proteinExistence type="predicted"/>